<protein>
    <recommendedName>
        <fullName evidence="3">Fatty acid synthase</fullName>
    </recommendedName>
</protein>
<sequence length="43" mass="4783">VNVVLNSLADDKFQASIRCVARGGRFVEIGKYDLALDREIARC</sequence>
<organism evidence="1 2">
    <name type="scientific">Nephila pilipes</name>
    <name type="common">Giant wood spider</name>
    <name type="synonym">Nephila maculata</name>
    <dbReference type="NCBI Taxonomy" id="299642"/>
    <lineage>
        <taxon>Eukaryota</taxon>
        <taxon>Metazoa</taxon>
        <taxon>Ecdysozoa</taxon>
        <taxon>Arthropoda</taxon>
        <taxon>Chelicerata</taxon>
        <taxon>Arachnida</taxon>
        <taxon>Araneae</taxon>
        <taxon>Araneomorphae</taxon>
        <taxon>Entelegynae</taxon>
        <taxon>Araneoidea</taxon>
        <taxon>Nephilidae</taxon>
        <taxon>Nephila</taxon>
    </lineage>
</organism>
<dbReference type="EMBL" id="BMAW01047295">
    <property type="protein sequence ID" value="GFS60019.1"/>
    <property type="molecule type" value="Genomic_DNA"/>
</dbReference>
<feature type="non-terminal residue" evidence="1">
    <location>
        <position position="1"/>
    </location>
</feature>
<evidence type="ECO:0000313" key="2">
    <source>
        <dbReference type="Proteomes" id="UP000887013"/>
    </source>
</evidence>
<name>A0A8X6MKE9_NEPPI</name>
<reference evidence="1" key="1">
    <citation type="submission" date="2020-08" db="EMBL/GenBank/DDBJ databases">
        <title>Multicomponent nature underlies the extraordinary mechanical properties of spider dragline silk.</title>
        <authorList>
            <person name="Kono N."/>
            <person name="Nakamura H."/>
            <person name="Mori M."/>
            <person name="Yoshida Y."/>
            <person name="Ohtoshi R."/>
            <person name="Malay A.D."/>
            <person name="Moran D.A.P."/>
            <person name="Tomita M."/>
            <person name="Numata K."/>
            <person name="Arakawa K."/>
        </authorList>
    </citation>
    <scope>NUCLEOTIDE SEQUENCE</scope>
</reference>
<dbReference type="Proteomes" id="UP000887013">
    <property type="component" value="Unassembled WGS sequence"/>
</dbReference>
<accession>A0A8X6MKE9</accession>
<dbReference type="AlphaFoldDB" id="A0A8X6MKE9"/>
<comment type="caution">
    <text evidence="1">The sequence shown here is derived from an EMBL/GenBank/DDBJ whole genome shotgun (WGS) entry which is preliminary data.</text>
</comment>
<evidence type="ECO:0000313" key="1">
    <source>
        <dbReference type="EMBL" id="GFS60019.1"/>
    </source>
</evidence>
<dbReference type="Gene3D" id="3.90.180.10">
    <property type="entry name" value="Medium-chain alcohol dehydrogenases, catalytic domain"/>
    <property type="match status" value="1"/>
</dbReference>
<keyword evidence="2" id="KW-1185">Reference proteome</keyword>
<gene>
    <name evidence="1" type="ORF">NPIL_595921</name>
</gene>
<proteinExistence type="predicted"/>
<dbReference type="OrthoDB" id="6503696at2759"/>
<evidence type="ECO:0008006" key="3">
    <source>
        <dbReference type="Google" id="ProtNLM"/>
    </source>
</evidence>